<evidence type="ECO:0000259" key="2">
    <source>
        <dbReference type="Pfam" id="PF00582"/>
    </source>
</evidence>
<dbReference type="Pfam" id="PF00582">
    <property type="entry name" value="Usp"/>
    <property type="match status" value="1"/>
</dbReference>
<evidence type="ECO:0000256" key="1">
    <source>
        <dbReference type="ARBA" id="ARBA00008791"/>
    </source>
</evidence>
<feature type="domain" description="UspA" evidence="2">
    <location>
        <begin position="3"/>
        <end position="141"/>
    </location>
</feature>
<dbReference type="EMBL" id="CP120682">
    <property type="protein sequence ID" value="WKN35675.1"/>
    <property type="molecule type" value="Genomic_DNA"/>
</dbReference>
<proteinExistence type="inferred from homology"/>
<dbReference type="InterPro" id="IPR006015">
    <property type="entry name" value="Universal_stress_UspA"/>
</dbReference>
<evidence type="ECO:0000313" key="3">
    <source>
        <dbReference type="EMBL" id="WKN35675.1"/>
    </source>
</evidence>
<comment type="similarity">
    <text evidence="1">Belongs to the universal stress protein A family.</text>
</comment>
<gene>
    <name evidence="3" type="ORF">K4G66_25225</name>
</gene>
<dbReference type="PANTHER" id="PTHR46268:SF6">
    <property type="entry name" value="UNIVERSAL STRESS PROTEIN UP12"/>
    <property type="match status" value="1"/>
</dbReference>
<dbReference type="InterPro" id="IPR014729">
    <property type="entry name" value="Rossmann-like_a/b/a_fold"/>
</dbReference>
<organism evidence="3">
    <name type="scientific">Roseihalotalea indica</name>
    <dbReference type="NCBI Taxonomy" id="2867963"/>
    <lineage>
        <taxon>Bacteria</taxon>
        <taxon>Pseudomonadati</taxon>
        <taxon>Bacteroidota</taxon>
        <taxon>Cytophagia</taxon>
        <taxon>Cytophagales</taxon>
        <taxon>Catalimonadaceae</taxon>
        <taxon>Roseihalotalea</taxon>
    </lineage>
</organism>
<name>A0AA49GIW4_9BACT</name>
<dbReference type="InterPro" id="IPR006016">
    <property type="entry name" value="UspA"/>
</dbReference>
<dbReference type="Gene3D" id="3.40.50.620">
    <property type="entry name" value="HUPs"/>
    <property type="match status" value="2"/>
</dbReference>
<dbReference type="AlphaFoldDB" id="A0AA49GIW4"/>
<dbReference type="PANTHER" id="PTHR46268">
    <property type="entry name" value="STRESS RESPONSE PROTEIN NHAX"/>
    <property type="match status" value="1"/>
</dbReference>
<reference evidence="3" key="1">
    <citation type="journal article" date="2023" name="Comput. Struct. Biotechnol. J.">
        <title>Discovery of a novel marine Bacteroidetes with a rich repertoire of carbohydrate-active enzymes.</title>
        <authorList>
            <person name="Chen B."/>
            <person name="Liu G."/>
            <person name="Chen Q."/>
            <person name="Wang H."/>
            <person name="Liu L."/>
            <person name="Tang K."/>
        </authorList>
    </citation>
    <scope>NUCLEOTIDE SEQUENCE</scope>
    <source>
        <strain evidence="3">TK19036</strain>
    </source>
</reference>
<reference evidence="3" key="2">
    <citation type="journal article" date="2024" name="Antonie Van Leeuwenhoek">
        <title>Roseihalotalea indica gen. nov., sp. nov., a halophilic Bacteroidetes from mesopelagic Southwest Indian Ocean with higher carbohydrate metabolic potential.</title>
        <authorList>
            <person name="Chen B."/>
            <person name="Zhang M."/>
            <person name="Lin D."/>
            <person name="Ye J."/>
            <person name="Tang K."/>
        </authorList>
    </citation>
    <scope>NUCLEOTIDE SEQUENCE</scope>
    <source>
        <strain evidence="3">TK19036</strain>
    </source>
</reference>
<sequence>MRIKKVLVLTDFSEASIPLLNYGLSLAHYLHAQVWVQHTYYIPAVAASDMYVPVDLQAQCEENAHQKFNLIKKTLPALQEHNVRFVVSYGDLVTEMNKLIDQEQINLVVVGNQGSGFLTNILGSNTVKVIQHAHCPVLSVPAKAVFRPFRRLALAVDLKNTAIDPINLTSDIARAFNARVDLIHISDAPVPVDTEQMTKLLDSALDEIVHHFFHVHSADIEQGIERHLEGNNNDLIVLLPREHAFFDRVFQRSISQRIAYQNKIPLLTIHA</sequence>
<dbReference type="SUPFAM" id="SSF52402">
    <property type="entry name" value="Adenine nucleotide alpha hydrolases-like"/>
    <property type="match status" value="2"/>
</dbReference>
<dbReference type="CDD" id="cd00293">
    <property type="entry name" value="USP-like"/>
    <property type="match status" value="1"/>
</dbReference>
<dbReference type="PRINTS" id="PR01438">
    <property type="entry name" value="UNVRSLSTRESS"/>
</dbReference>
<accession>A0AA49GIW4</accession>
<protein>
    <submittedName>
        <fullName evidence="3">Universal stress protein</fullName>
    </submittedName>
</protein>